<sequence length="87" mass="9532">MAIKMGAIKRTILKPLFPVQNRALSCVCHKCTYSSLSDDYICKVELALITHGRTITCYHPSVDIPCGHTSKGDQGEGGEEGKPRARK</sequence>
<dbReference type="Proteomes" id="UP000694422">
    <property type="component" value="Unplaced"/>
</dbReference>
<feature type="compositionally biased region" description="Basic and acidic residues" evidence="8">
    <location>
        <begin position="70"/>
        <end position="87"/>
    </location>
</feature>
<evidence type="ECO:0000256" key="7">
    <source>
        <dbReference type="ARBA" id="ARBA00035189"/>
    </source>
</evidence>
<dbReference type="Ensembl" id="ENSSDAT00000027297.1">
    <property type="protein sequence ID" value="ENSSDAP00000023854.1"/>
    <property type="gene ID" value="ENSSDAG00000021735.1"/>
</dbReference>
<name>A0A8C9QL08_SPEDA</name>
<evidence type="ECO:0000256" key="8">
    <source>
        <dbReference type="SAM" id="MobiDB-lite"/>
    </source>
</evidence>
<dbReference type="PANTHER" id="PTHR13450:SF4">
    <property type="entry name" value="LARGE RIBOSOMAL SUBUNIT PROTEIN ML42"/>
    <property type="match status" value="1"/>
</dbReference>
<comment type="similarity">
    <text evidence="2">Belongs to the mitochondrion-specific ribosomal protein mL42 family.</text>
</comment>
<dbReference type="InterPro" id="IPR019346">
    <property type="entry name" value="Ribosomal_mL42"/>
</dbReference>
<dbReference type="PANTHER" id="PTHR13450">
    <property type="entry name" value="MITOCHONDRIAL 39S RIBOSOMAL PROTEIN L42"/>
    <property type="match status" value="1"/>
</dbReference>
<evidence type="ECO:0000256" key="5">
    <source>
        <dbReference type="ARBA" id="ARBA00023128"/>
    </source>
</evidence>
<feature type="region of interest" description="Disordered" evidence="8">
    <location>
        <begin position="65"/>
        <end position="87"/>
    </location>
</feature>
<evidence type="ECO:0000256" key="4">
    <source>
        <dbReference type="ARBA" id="ARBA00022980"/>
    </source>
</evidence>
<dbReference type="GO" id="GO:0005762">
    <property type="term" value="C:mitochondrial large ribosomal subunit"/>
    <property type="evidence" value="ECO:0007669"/>
    <property type="project" value="TreeGrafter"/>
</dbReference>
<evidence type="ECO:0000313" key="10">
    <source>
        <dbReference type="Proteomes" id="UP000694422"/>
    </source>
</evidence>
<evidence type="ECO:0000256" key="6">
    <source>
        <dbReference type="ARBA" id="ARBA00023274"/>
    </source>
</evidence>
<proteinExistence type="inferred from homology"/>
<keyword evidence="3" id="KW-0809">Transit peptide</keyword>
<reference evidence="9" key="1">
    <citation type="submission" date="2025-08" db="UniProtKB">
        <authorList>
            <consortium name="Ensembl"/>
        </authorList>
    </citation>
    <scope>IDENTIFICATION</scope>
</reference>
<keyword evidence="10" id="KW-1185">Reference proteome</keyword>
<evidence type="ECO:0000256" key="3">
    <source>
        <dbReference type="ARBA" id="ARBA00022946"/>
    </source>
</evidence>
<evidence type="ECO:0000256" key="1">
    <source>
        <dbReference type="ARBA" id="ARBA00004173"/>
    </source>
</evidence>
<reference evidence="9" key="2">
    <citation type="submission" date="2025-09" db="UniProtKB">
        <authorList>
            <consortium name="Ensembl"/>
        </authorList>
    </citation>
    <scope>IDENTIFICATION</scope>
</reference>
<organism evidence="9 10">
    <name type="scientific">Spermophilus dauricus</name>
    <name type="common">Daurian ground squirrel</name>
    <dbReference type="NCBI Taxonomy" id="99837"/>
    <lineage>
        <taxon>Eukaryota</taxon>
        <taxon>Metazoa</taxon>
        <taxon>Chordata</taxon>
        <taxon>Craniata</taxon>
        <taxon>Vertebrata</taxon>
        <taxon>Euteleostomi</taxon>
        <taxon>Mammalia</taxon>
        <taxon>Eutheria</taxon>
        <taxon>Euarchontoglires</taxon>
        <taxon>Glires</taxon>
        <taxon>Rodentia</taxon>
        <taxon>Sciuromorpha</taxon>
        <taxon>Sciuridae</taxon>
        <taxon>Xerinae</taxon>
        <taxon>Marmotini</taxon>
        <taxon>Spermophilus</taxon>
    </lineage>
</organism>
<comment type="subcellular location">
    <subcellularLocation>
        <location evidence="1">Mitochondrion</location>
    </subcellularLocation>
</comment>
<dbReference type="AlphaFoldDB" id="A0A8C9QL08"/>
<evidence type="ECO:0000256" key="2">
    <source>
        <dbReference type="ARBA" id="ARBA00005556"/>
    </source>
</evidence>
<keyword evidence="5" id="KW-0496">Mitochondrion</keyword>
<keyword evidence="6" id="KW-0687">Ribonucleoprotein</keyword>
<protein>
    <recommendedName>
        <fullName evidence="7">Large ribosomal subunit protein mL42</fullName>
    </recommendedName>
</protein>
<accession>A0A8C9QL08</accession>
<evidence type="ECO:0000313" key="9">
    <source>
        <dbReference type="Ensembl" id="ENSSDAP00000023854.1"/>
    </source>
</evidence>
<keyword evidence="4" id="KW-0689">Ribosomal protein</keyword>